<dbReference type="Proteomes" id="UP000027143">
    <property type="component" value="Unassembled WGS sequence"/>
</dbReference>
<accession>A0ABR4SN97</accession>
<organism evidence="1 2">
    <name type="scientific">Bartonella quintana JK 68</name>
    <dbReference type="NCBI Taxonomy" id="1134503"/>
    <lineage>
        <taxon>Bacteria</taxon>
        <taxon>Pseudomonadati</taxon>
        <taxon>Pseudomonadota</taxon>
        <taxon>Alphaproteobacteria</taxon>
        <taxon>Hyphomicrobiales</taxon>
        <taxon>Bartonellaceae</taxon>
        <taxon>Bartonella</taxon>
    </lineage>
</organism>
<dbReference type="EMBL" id="AHPD01000020">
    <property type="protein sequence ID" value="KEC64757.1"/>
    <property type="molecule type" value="Genomic_DNA"/>
</dbReference>
<comment type="caution">
    <text evidence="1">The sequence shown here is derived from an EMBL/GenBank/DDBJ whole genome shotgun (WGS) entry which is preliminary data.</text>
</comment>
<proteinExistence type="predicted"/>
<keyword evidence="2" id="KW-1185">Reference proteome</keyword>
<gene>
    <name evidence="1" type="ORF">O7U_01229</name>
</gene>
<reference evidence="1 2" key="1">
    <citation type="submission" date="2012-04" db="EMBL/GenBank/DDBJ databases">
        <title>The Genome Sequence of Bartonella quintana JK 68.</title>
        <authorList>
            <consortium name="The Broad Institute Genome Sequencing Platform"/>
            <consortium name="The Broad Institute Genome Sequencing Center for Infectious Disease"/>
            <person name="Feldgarden M."/>
            <person name="Kirby J."/>
            <person name="Kosoy M."/>
            <person name="Birtles R."/>
            <person name="Probert W.S."/>
            <person name="Chiaraviglio L."/>
            <person name="Walker B."/>
            <person name="Young S.K."/>
            <person name="Zeng Q."/>
            <person name="Gargeya S."/>
            <person name="Fitzgerald M."/>
            <person name="Haas B."/>
            <person name="Abouelleil A."/>
            <person name="Alvarado L."/>
            <person name="Arachchi H.M."/>
            <person name="Berlin A.M."/>
            <person name="Chapman S.B."/>
            <person name="Goldberg J."/>
            <person name="Griggs A."/>
            <person name="Gujja S."/>
            <person name="Hansen M."/>
            <person name="Howarth C."/>
            <person name="Imamovic A."/>
            <person name="Larimer J."/>
            <person name="McCowen C."/>
            <person name="Montmayeur A."/>
            <person name="Murphy C."/>
            <person name="Neiman D."/>
            <person name="Pearson M."/>
            <person name="Priest M."/>
            <person name="Roberts A."/>
            <person name="Saif S."/>
            <person name="Shea T."/>
            <person name="Sisk P."/>
            <person name="Sykes S."/>
            <person name="Wortman J."/>
            <person name="Nusbaum C."/>
            <person name="Birren B."/>
        </authorList>
    </citation>
    <scope>NUCLEOTIDE SEQUENCE [LARGE SCALE GENOMIC DNA]</scope>
    <source>
        <strain evidence="1 2">JK 68</strain>
    </source>
</reference>
<name>A0ABR4SN97_BARQI</name>
<evidence type="ECO:0000313" key="1">
    <source>
        <dbReference type="EMBL" id="KEC64757.1"/>
    </source>
</evidence>
<sequence length="46" mass="5142">MNGQRLAALVPLHTLYIEAISKEMQLQNIHAEQAASLAVDAFKKMF</sequence>
<evidence type="ECO:0000313" key="2">
    <source>
        <dbReference type="Proteomes" id="UP000027143"/>
    </source>
</evidence>
<protein>
    <submittedName>
        <fullName evidence="1">Uncharacterized protein</fullName>
    </submittedName>
</protein>